<evidence type="ECO:0000313" key="5">
    <source>
        <dbReference type="Proteomes" id="UP001530293"/>
    </source>
</evidence>
<evidence type="ECO:0000313" key="4">
    <source>
        <dbReference type="EMBL" id="KAL3757781.1"/>
    </source>
</evidence>
<evidence type="ECO:0000256" key="3">
    <source>
        <dbReference type="SAM" id="MobiDB-lite"/>
    </source>
</evidence>
<dbReference type="PANTHER" id="PTHR12558:SF36">
    <property type="entry name" value="ANAPHASE-PROMOTING COMPLEX SUBUNIT 7"/>
    <property type="match status" value="1"/>
</dbReference>
<keyword evidence="5" id="KW-1185">Reference proteome</keyword>
<feature type="repeat" description="TPR" evidence="2">
    <location>
        <begin position="578"/>
        <end position="611"/>
    </location>
</feature>
<organism evidence="4 5">
    <name type="scientific">Discostella pseudostelligera</name>
    <dbReference type="NCBI Taxonomy" id="259834"/>
    <lineage>
        <taxon>Eukaryota</taxon>
        <taxon>Sar</taxon>
        <taxon>Stramenopiles</taxon>
        <taxon>Ochrophyta</taxon>
        <taxon>Bacillariophyta</taxon>
        <taxon>Coscinodiscophyceae</taxon>
        <taxon>Thalassiosirophycidae</taxon>
        <taxon>Stephanodiscales</taxon>
        <taxon>Stephanodiscaceae</taxon>
        <taxon>Discostella</taxon>
    </lineage>
</organism>
<dbReference type="AlphaFoldDB" id="A0ABD3M4W9"/>
<comment type="caution">
    <text evidence="4">The sequence shown here is derived from an EMBL/GenBank/DDBJ whole genome shotgun (WGS) entry which is preliminary data.</text>
</comment>
<gene>
    <name evidence="4" type="ORF">ACHAWU_000422</name>
</gene>
<reference evidence="4 5" key="1">
    <citation type="submission" date="2024-10" db="EMBL/GenBank/DDBJ databases">
        <title>Updated reference genomes for cyclostephanoid diatoms.</title>
        <authorList>
            <person name="Roberts W.R."/>
            <person name="Alverson A.J."/>
        </authorList>
    </citation>
    <scope>NUCLEOTIDE SEQUENCE [LARGE SCALE GENOMIC DNA]</scope>
    <source>
        <strain evidence="4 5">AJA232-27</strain>
    </source>
</reference>
<accession>A0ABD3M4W9</accession>
<dbReference type="EMBL" id="JALLBG020000254">
    <property type="protein sequence ID" value="KAL3757781.1"/>
    <property type="molecule type" value="Genomic_DNA"/>
</dbReference>
<feature type="region of interest" description="Disordered" evidence="3">
    <location>
        <begin position="626"/>
        <end position="649"/>
    </location>
</feature>
<dbReference type="PROSITE" id="PS50005">
    <property type="entry name" value="TPR"/>
    <property type="match status" value="1"/>
</dbReference>
<evidence type="ECO:0008006" key="6">
    <source>
        <dbReference type="Google" id="ProtNLM"/>
    </source>
</evidence>
<dbReference type="Proteomes" id="UP001530293">
    <property type="component" value="Unassembled WGS sequence"/>
</dbReference>
<feature type="compositionally biased region" description="Acidic residues" evidence="3">
    <location>
        <begin position="630"/>
        <end position="649"/>
    </location>
</feature>
<dbReference type="InterPro" id="IPR011990">
    <property type="entry name" value="TPR-like_helical_dom_sf"/>
</dbReference>
<dbReference type="SUPFAM" id="SSF48452">
    <property type="entry name" value="TPR-like"/>
    <property type="match status" value="3"/>
</dbReference>
<sequence>MTNPEDASPPPRTPLQLQAVRLFNERQYKSCELVALCELSQWMNSVPSHNVYAATTLEILGDCAANTGRHRQANDYYRDAADMVHAHVHSVMKRTTEDTTSSWEARLRIKESRALSNAGSIIEAAAILERSFPHCTKNATVLKHQHQQQRQPHVYATLESLMLLGNLHYMSGRVADAAVEYKFAVMKDPYALEAVEQLAKLGCDESTTLELIDVGLEHLTNDTNSELNEVKGEELEVKSLLPLRTFAQAHSFLYKNQLSTSLEHFTRLSSQFPHHPHIILQQAHIQQELGQILASEKNYQRIRSMDSHWMEGMDKYAHLLFQLRMSRKNAFMLQQGGYLHYHYSNYGGRDKNPSDTVTCGVEDELGQLSADMLDINANKPEPWVCLSLYHLARDDNEKSLAFVDKAISIDQQHQYAHYLRGSILLASQQPDHAVVSFFRANDLRHDIPSYEGLVESYLAADKFKEAICTAKEAISSSPRDARAITLVGLALSQAPASHQNGEGKDRAKRALKRAMALDPGAPRPLFALVDLFAAEGHYDTCVKLLKDAIEGRRAHDMADTSSTPINSHAVTWIKEHEDVIIAKMAEIHTLNEDYTEALECFHVAISLNPHNVIAIQGLERLEKVMRGIDPDEEMDDEGEDDEEHEEEHY</sequence>
<proteinExistence type="predicted"/>
<dbReference type="InterPro" id="IPR019734">
    <property type="entry name" value="TPR_rpt"/>
</dbReference>
<name>A0ABD3M4W9_9STRA</name>
<evidence type="ECO:0000256" key="2">
    <source>
        <dbReference type="PROSITE-ProRule" id="PRU00339"/>
    </source>
</evidence>
<dbReference type="SMART" id="SM00028">
    <property type="entry name" value="TPR"/>
    <property type="match status" value="6"/>
</dbReference>
<evidence type="ECO:0000256" key="1">
    <source>
        <dbReference type="ARBA" id="ARBA00022803"/>
    </source>
</evidence>
<dbReference type="Gene3D" id="1.25.40.10">
    <property type="entry name" value="Tetratricopeptide repeat domain"/>
    <property type="match status" value="4"/>
</dbReference>
<keyword evidence="1 2" id="KW-0802">TPR repeat</keyword>
<dbReference type="PANTHER" id="PTHR12558">
    <property type="entry name" value="CELL DIVISION CYCLE 16,23,27"/>
    <property type="match status" value="1"/>
</dbReference>
<protein>
    <recommendedName>
        <fullName evidence="6">Anaphase-promoting complex subunit 7</fullName>
    </recommendedName>
</protein>